<dbReference type="InterPro" id="IPR018247">
    <property type="entry name" value="EF_Hand_1_Ca_BS"/>
</dbReference>
<dbReference type="InterPro" id="IPR002048">
    <property type="entry name" value="EF_hand_dom"/>
</dbReference>
<evidence type="ECO:0000313" key="4">
    <source>
        <dbReference type="Proteomes" id="UP000238220"/>
    </source>
</evidence>
<comment type="caution">
    <text evidence="3">The sequence shown here is derived from an EMBL/GenBank/DDBJ whole genome shotgun (WGS) entry which is preliminary data.</text>
</comment>
<dbReference type="GO" id="GO:0005509">
    <property type="term" value="F:calcium ion binding"/>
    <property type="evidence" value="ECO:0007669"/>
    <property type="project" value="InterPro"/>
</dbReference>
<gene>
    <name evidence="3" type="ORF">C3942_01940</name>
</gene>
<feature type="domain" description="EF-hand" evidence="2">
    <location>
        <begin position="32"/>
        <end position="47"/>
    </location>
</feature>
<dbReference type="EMBL" id="PSNW01000001">
    <property type="protein sequence ID" value="PPE75678.1"/>
    <property type="molecule type" value="Genomic_DNA"/>
</dbReference>
<dbReference type="Gene3D" id="1.10.238.10">
    <property type="entry name" value="EF-hand"/>
    <property type="match status" value="2"/>
</dbReference>
<feature type="domain" description="EF-hand" evidence="2">
    <location>
        <begin position="131"/>
        <end position="150"/>
    </location>
</feature>
<dbReference type="Proteomes" id="UP000238220">
    <property type="component" value="Unassembled WGS sequence"/>
</dbReference>
<evidence type="ECO:0000259" key="2">
    <source>
        <dbReference type="Pfam" id="PF13202"/>
    </source>
</evidence>
<dbReference type="AlphaFoldDB" id="A0A2S5TLN8"/>
<protein>
    <recommendedName>
        <fullName evidence="2">EF-hand domain-containing protein</fullName>
    </recommendedName>
</protein>
<keyword evidence="4" id="KW-1185">Reference proteome</keyword>
<evidence type="ECO:0000256" key="1">
    <source>
        <dbReference type="SAM" id="SignalP"/>
    </source>
</evidence>
<dbReference type="SUPFAM" id="SSF47473">
    <property type="entry name" value="EF-hand"/>
    <property type="match status" value="1"/>
</dbReference>
<organism evidence="3 4">
    <name type="scientific">Solimonas fluminis</name>
    <dbReference type="NCBI Taxonomy" id="2086571"/>
    <lineage>
        <taxon>Bacteria</taxon>
        <taxon>Pseudomonadati</taxon>
        <taxon>Pseudomonadota</taxon>
        <taxon>Gammaproteobacteria</taxon>
        <taxon>Nevskiales</taxon>
        <taxon>Nevskiaceae</taxon>
        <taxon>Solimonas</taxon>
    </lineage>
</organism>
<feature type="signal peptide" evidence="1">
    <location>
        <begin position="1"/>
        <end position="26"/>
    </location>
</feature>
<name>A0A2S5TLN8_9GAMM</name>
<dbReference type="InterPro" id="IPR011992">
    <property type="entry name" value="EF-hand-dom_pair"/>
</dbReference>
<dbReference type="RefSeq" id="WP_104228643.1">
    <property type="nucleotide sequence ID" value="NZ_PSNW01000001.1"/>
</dbReference>
<keyword evidence="1" id="KW-0732">Signal</keyword>
<reference evidence="3 4" key="1">
    <citation type="submission" date="2018-02" db="EMBL/GenBank/DDBJ databases">
        <title>Genome sequencing of Solimonas sp. HR-BB.</title>
        <authorList>
            <person name="Lee Y."/>
            <person name="Jeon C.O."/>
        </authorList>
    </citation>
    <scope>NUCLEOTIDE SEQUENCE [LARGE SCALE GENOMIC DNA]</scope>
    <source>
        <strain evidence="3 4">HR-BB</strain>
    </source>
</reference>
<evidence type="ECO:0000313" key="3">
    <source>
        <dbReference type="EMBL" id="PPE75678.1"/>
    </source>
</evidence>
<dbReference type="PROSITE" id="PS00018">
    <property type="entry name" value="EF_HAND_1"/>
    <property type="match status" value="1"/>
</dbReference>
<accession>A0A2S5TLN8</accession>
<sequence>MPTIKLSIGSGLLMLALMLLSAGALAQPPLPADYNEDGQVDRAEWREGAAARFRAADRNSDGYLDAAEQRQFLPRRFVLRLDGPGGQAIPQDRLKSAPALVRAQGTPPPAPRDANGDGLLELSEVQAQADEAFTRMDADGNGVLQDQELMPPPAF</sequence>
<feature type="chain" id="PRO_5015596263" description="EF-hand domain-containing protein" evidence="1">
    <location>
        <begin position="27"/>
        <end position="155"/>
    </location>
</feature>
<proteinExistence type="predicted"/>
<dbReference type="Pfam" id="PF13202">
    <property type="entry name" value="EF-hand_5"/>
    <property type="match status" value="3"/>
</dbReference>
<feature type="domain" description="EF-hand" evidence="2">
    <location>
        <begin position="52"/>
        <end position="72"/>
    </location>
</feature>